<evidence type="ECO:0000256" key="3">
    <source>
        <dbReference type="ARBA" id="ARBA00022989"/>
    </source>
</evidence>
<feature type="transmembrane region" description="Helical" evidence="5">
    <location>
        <begin position="94"/>
        <end position="123"/>
    </location>
</feature>
<keyword evidence="3 5" id="KW-1133">Transmembrane helix</keyword>
<dbReference type="InterPro" id="IPR007318">
    <property type="entry name" value="Phopholipid_MeTrfase"/>
</dbReference>
<keyword evidence="6" id="KW-0808">Transferase</keyword>
<gene>
    <name evidence="6" type="ORF">CSW64_08650</name>
</gene>
<evidence type="ECO:0000313" key="6">
    <source>
        <dbReference type="EMBL" id="ATQ42479.1"/>
    </source>
</evidence>
<reference evidence="6 7" key="1">
    <citation type="submission" date="2017-10" db="EMBL/GenBank/DDBJ databases">
        <title>Genome sequence of Caulobacter mirabilis FWC38.</title>
        <authorList>
            <person name="Fiebig A."/>
            <person name="Crosson S."/>
        </authorList>
    </citation>
    <scope>NUCLEOTIDE SEQUENCE [LARGE SCALE GENOMIC DNA]</scope>
    <source>
        <strain evidence="6 7">FWC 38</strain>
    </source>
</reference>
<evidence type="ECO:0000256" key="4">
    <source>
        <dbReference type="ARBA" id="ARBA00023136"/>
    </source>
</evidence>
<dbReference type="OrthoDB" id="7210610at2"/>
<keyword evidence="6" id="KW-0489">Methyltransferase</keyword>
<comment type="subcellular location">
    <subcellularLocation>
        <location evidence="1">Endomembrane system</location>
        <topology evidence="1">Multi-pass membrane protein</topology>
    </subcellularLocation>
</comment>
<dbReference type="KEGG" id="cmb:CSW64_08650"/>
<evidence type="ECO:0000256" key="2">
    <source>
        <dbReference type="ARBA" id="ARBA00022692"/>
    </source>
</evidence>
<dbReference type="EMBL" id="CP024201">
    <property type="protein sequence ID" value="ATQ42479.1"/>
    <property type="molecule type" value="Genomic_DNA"/>
</dbReference>
<dbReference type="Gene3D" id="1.20.120.1630">
    <property type="match status" value="1"/>
</dbReference>
<dbReference type="Pfam" id="PF04191">
    <property type="entry name" value="PEMT"/>
    <property type="match status" value="1"/>
</dbReference>
<keyword evidence="4 5" id="KW-0472">Membrane</keyword>
<evidence type="ECO:0000256" key="1">
    <source>
        <dbReference type="ARBA" id="ARBA00004127"/>
    </source>
</evidence>
<dbReference type="GO" id="GO:0012505">
    <property type="term" value="C:endomembrane system"/>
    <property type="evidence" value="ECO:0007669"/>
    <property type="project" value="UniProtKB-SubCell"/>
</dbReference>
<dbReference type="PANTHER" id="PTHR12714:SF24">
    <property type="entry name" value="SLR1182 PROTEIN"/>
    <property type="match status" value="1"/>
</dbReference>
<accession>A0A2D2AWT7</accession>
<proteinExistence type="predicted"/>
<sequence length="174" mass="19052">MDRRRAIVGTVIFFFVAPGVIVGFIPWGFTRWQLPDGVTPFVIVGAAIVLAGLAASIACFARFALEGHGTPAPIAPTHTLITTGLYRHVRNPMYVAVLTMLIGQTVMFLSLPVLAYAVAIWLITHMFVLGYEEPTLRIAFPDDYAEYVANVPRWIPRLTPWKPPVAQSPAPPPG</sequence>
<dbReference type="GO" id="GO:0032259">
    <property type="term" value="P:methylation"/>
    <property type="evidence" value="ECO:0007669"/>
    <property type="project" value="UniProtKB-KW"/>
</dbReference>
<dbReference type="GO" id="GO:0008168">
    <property type="term" value="F:methyltransferase activity"/>
    <property type="evidence" value="ECO:0007669"/>
    <property type="project" value="UniProtKB-KW"/>
</dbReference>
<dbReference type="AlphaFoldDB" id="A0A2D2AWT7"/>
<dbReference type="PANTHER" id="PTHR12714">
    <property type="entry name" value="PROTEIN-S ISOPRENYLCYSTEINE O-METHYLTRANSFERASE"/>
    <property type="match status" value="1"/>
</dbReference>
<evidence type="ECO:0000313" key="7">
    <source>
        <dbReference type="Proteomes" id="UP000228945"/>
    </source>
</evidence>
<keyword evidence="7" id="KW-1185">Reference proteome</keyword>
<dbReference type="RefSeq" id="WP_099621736.1">
    <property type="nucleotide sequence ID" value="NZ_CP024201.1"/>
</dbReference>
<name>A0A2D2AWT7_9CAUL</name>
<feature type="transmembrane region" description="Helical" evidence="5">
    <location>
        <begin position="41"/>
        <end position="65"/>
    </location>
</feature>
<evidence type="ECO:0000256" key="5">
    <source>
        <dbReference type="SAM" id="Phobius"/>
    </source>
</evidence>
<dbReference type="Proteomes" id="UP000228945">
    <property type="component" value="Chromosome"/>
</dbReference>
<feature type="transmembrane region" description="Helical" evidence="5">
    <location>
        <begin position="7"/>
        <end position="29"/>
    </location>
</feature>
<keyword evidence="2 5" id="KW-0812">Transmembrane</keyword>
<organism evidence="6 7">
    <name type="scientific">Caulobacter mirabilis</name>
    <dbReference type="NCBI Taxonomy" id="69666"/>
    <lineage>
        <taxon>Bacteria</taxon>
        <taxon>Pseudomonadati</taxon>
        <taxon>Pseudomonadota</taxon>
        <taxon>Alphaproteobacteria</taxon>
        <taxon>Caulobacterales</taxon>
        <taxon>Caulobacteraceae</taxon>
        <taxon>Caulobacter</taxon>
    </lineage>
</organism>
<protein>
    <submittedName>
        <fullName evidence="6">Isoprenylcysteine carboxyl methyltransferase</fullName>
    </submittedName>
</protein>